<dbReference type="EMBL" id="QWKZ01000031">
    <property type="protein sequence ID" value="RIH86523.1"/>
    <property type="molecule type" value="Genomic_DNA"/>
</dbReference>
<name>A0A399ESK7_9DEIN</name>
<organism evidence="1 2">
    <name type="scientific">Meiothermus luteus</name>
    <dbReference type="NCBI Taxonomy" id="2026184"/>
    <lineage>
        <taxon>Bacteria</taxon>
        <taxon>Thermotogati</taxon>
        <taxon>Deinococcota</taxon>
        <taxon>Deinococci</taxon>
        <taxon>Thermales</taxon>
        <taxon>Thermaceae</taxon>
        <taxon>Meiothermus</taxon>
    </lineage>
</organism>
<dbReference type="AlphaFoldDB" id="A0A399ESK7"/>
<keyword evidence="2" id="KW-1185">Reference proteome</keyword>
<gene>
    <name evidence="1" type="ORF">Mlute_01228</name>
</gene>
<comment type="caution">
    <text evidence="1">The sequence shown here is derived from an EMBL/GenBank/DDBJ whole genome shotgun (WGS) entry which is preliminary data.</text>
</comment>
<evidence type="ECO:0000313" key="2">
    <source>
        <dbReference type="Proteomes" id="UP000265800"/>
    </source>
</evidence>
<sequence length="81" mass="8399">MAGWAHPRIGDGSLEPHILMASEKEHVLALAEEGSSAVGLVINAFLREALEAVVKHMPPPGYPSEDVAEAVGLGITLSLGS</sequence>
<evidence type="ECO:0000313" key="1">
    <source>
        <dbReference type="EMBL" id="RIH86523.1"/>
    </source>
</evidence>
<proteinExistence type="predicted"/>
<accession>A0A399ESK7</accession>
<protein>
    <submittedName>
        <fullName evidence="1">Uncharacterized protein</fullName>
    </submittedName>
</protein>
<reference evidence="1 2" key="1">
    <citation type="submission" date="2018-08" db="EMBL/GenBank/DDBJ databases">
        <title>Meiothermus luteus KCTC 52599 genome sequencing project.</title>
        <authorList>
            <person name="Da Costa M.S."/>
            <person name="Albuquerque L."/>
            <person name="Raposo P."/>
            <person name="Froufe H.J.C."/>
            <person name="Barroso C.S."/>
            <person name="Egas C."/>
        </authorList>
    </citation>
    <scope>NUCLEOTIDE SEQUENCE [LARGE SCALE GENOMIC DNA]</scope>
    <source>
        <strain evidence="1 2">KCTC 52599</strain>
    </source>
</reference>
<dbReference type="Proteomes" id="UP000265800">
    <property type="component" value="Unassembled WGS sequence"/>
</dbReference>
<dbReference type="RefSeq" id="WP_119359882.1">
    <property type="nucleotide sequence ID" value="NZ_QWKZ01000031.1"/>
</dbReference>